<feature type="domain" description="Nephrocystin 3-like N-terminal" evidence="3">
    <location>
        <begin position="296"/>
        <end position="444"/>
    </location>
</feature>
<dbReference type="PANTHER" id="PTHR10039:SF14">
    <property type="entry name" value="NACHT DOMAIN-CONTAINING PROTEIN"/>
    <property type="match status" value="1"/>
</dbReference>
<comment type="caution">
    <text evidence="4">The sequence shown here is derived from an EMBL/GenBank/DDBJ whole genome shotgun (WGS) entry which is preliminary data.</text>
</comment>
<reference evidence="5" key="1">
    <citation type="journal article" date="2019" name="Int. J. Syst. Evol. Microbiol.">
        <title>The Global Catalogue of Microorganisms (GCM) 10K type strain sequencing project: providing services to taxonomists for standard genome sequencing and annotation.</title>
        <authorList>
            <consortium name="The Broad Institute Genomics Platform"/>
            <consortium name="The Broad Institute Genome Sequencing Center for Infectious Disease"/>
            <person name="Wu L."/>
            <person name="Ma J."/>
        </authorList>
    </citation>
    <scope>NUCLEOTIDE SEQUENCE [LARGE SCALE GENOMIC DNA]</scope>
    <source>
        <strain evidence="5">IBRC-M 10490</strain>
    </source>
</reference>
<keyword evidence="1" id="KW-0677">Repeat</keyword>
<dbReference type="InterPro" id="IPR056884">
    <property type="entry name" value="NPHP3-like_N"/>
</dbReference>
<protein>
    <recommendedName>
        <fullName evidence="3">Nephrocystin 3-like N-terminal domain-containing protein</fullName>
    </recommendedName>
</protein>
<dbReference type="Proteomes" id="UP001595844">
    <property type="component" value="Unassembled WGS sequence"/>
</dbReference>
<name>A0ABV8VM94_9NOCA</name>
<evidence type="ECO:0000313" key="5">
    <source>
        <dbReference type="Proteomes" id="UP001595844"/>
    </source>
</evidence>
<dbReference type="Gene3D" id="3.40.50.1460">
    <property type="match status" value="1"/>
</dbReference>
<evidence type="ECO:0000259" key="3">
    <source>
        <dbReference type="Pfam" id="PF24883"/>
    </source>
</evidence>
<feature type="compositionally biased region" description="Basic and acidic residues" evidence="2">
    <location>
        <begin position="448"/>
        <end position="458"/>
    </location>
</feature>
<proteinExistence type="predicted"/>
<dbReference type="Pfam" id="PF24883">
    <property type="entry name" value="NPHP3_N"/>
    <property type="match status" value="1"/>
</dbReference>
<evidence type="ECO:0000313" key="4">
    <source>
        <dbReference type="EMBL" id="MFC4376906.1"/>
    </source>
</evidence>
<dbReference type="InterPro" id="IPR027417">
    <property type="entry name" value="P-loop_NTPase"/>
</dbReference>
<dbReference type="PANTHER" id="PTHR10039">
    <property type="entry name" value="AMELOGENIN"/>
    <property type="match status" value="1"/>
</dbReference>
<accession>A0ABV8VM94</accession>
<dbReference type="SUPFAM" id="SSF52540">
    <property type="entry name" value="P-loop containing nucleoside triphosphate hydrolases"/>
    <property type="match status" value="1"/>
</dbReference>
<sequence>MDAKGDRGTFAVVVIADYDDPNLNLNSAGKHAELVGAVFRDLGFGEDCRSGSSSSREIQDWLTDWNPSSRRLLLYWNGHAQSDGDDIALFCGDYRSDKPFAKVSGRQLGQVLADREAVEIVVIVDSCKSGVGVDAITAAFKKSVQDRAFAVGYEPGLAVLSSARAGELAREGVFATALEHILREGPPSPTETYSGWTARDELITPNDLYDALRVHLHSSGAHQQPDFGQVRSVGGFFPFFKNSRHRPSRPDVIVEALRHRAFADSDLIEHFMVKFRGIDTLTADGWYYAPRPGPQDRITDWLKDGHGMLVVTGPPGSGKSALLGWLAAMSSPDYRQHAAKILSDINSSELPPENAISAGIHAKQRTLQECVTFLGEALELAPPGIGWEEPGPLVEQVAQLASRNQSTITILLDALDEAYPADQNRIAVDLLAALAARPRVRVIVGTRPNREDPRRRENPSPPSDGPWTADGPLIRALTSDSNRVVRLDTDPGSSYAIATYTINRLLDANSESPYRTQPELAEVTASKIAEHSNGIFLFARLLARTLVNRCDTIDLKSSDTIALFNGGVAEAFDSDINSYGPDRQRVYDVLAPLAWAEGSGLPRRDIWLTVANALVRAGIRYSEQDIAWVLEHAGAHIVESGEDGQTVYRLYHQAFNDYFQRNVDHVEVQSRITRSLLELVHHR</sequence>
<dbReference type="RefSeq" id="WP_378566610.1">
    <property type="nucleotide sequence ID" value="NZ_JBHSDL010000028.1"/>
</dbReference>
<dbReference type="Gene3D" id="3.40.50.300">
    <property type="entry name" value="P-loop containing nucleotide triphosphate hydrolases"/>
    <property type="match status" value="1"/>
</dbReference>
<organism evidence="4 5">
    <name type="scientific">Nocardia halotolerans</name>
    <dbReference type="NCBI Taxonomy" id="1755878"/>
    <lineage>
        <taxon>Bacteria</taxon>
        <taxon>Bacillati</taxon>
        <taxon>Actinomycetota</taxon>
        <taxon>Actinomycetes</taxon>
        <taxon>Mycobacteriales</taxon>
        <taxon>Nocardiaceae</taxon>
        <taxon>Nocardia</taxon>
    </lineage>
</organism>
<evidence type="ECO:0000256" key="2">
    <source>
        <dbReference type="SAM" id="MobiDB-lite"/>
    </source>
</evidence>
<gene>
    <name evidence="4" type="ORF">ACFO5K_22710</name>
</gene>
<feature type="region of interest" description="Disordered" evidence="2">
    <location>
        <begin position="445"/>
        <end position="471"/>
    </location>
</feature>
<keyword evidence="5" id="KW-1185">Reference proteome</keyword>
<dbReference type="EMBL" id="JBHSDL010000028">
    <property type="protein sequence ID" value="MFC4376906.1"/>
    <property type="molecule type" value="Genomic_DNA"/>
</dbReference>
<evidence type="ECO:0000256" key="1">
    <source>
        <dbReference type="ARBA" id="ARBA00022737"/>
    </source>
</evidence>